<proteinExistence type="predicted"/>
<reference evidence="2" key="1">
    <citation type="submission" date="2022-11" db="EMBL/GenBank/DDBJ databases">
        <authorList>
            <person name="Petersen C."/>
        </authorList>
    </citation>
    <scope>NUCLEOTIDE SEQUENCE</scope>
    <source>
        <strain evidence="2">IBT 19713</strain>
    </source>
</reference>
<name>A0A9W9TSW0_9EURO</name>
<gene>
    <name evidence="2" type="ORF">N7468_004566</name>
</gene>
<evidence type="ECO:0000256" key="1">
    <source>
        <dbReference type="SAM" id="MobiDB-lite"/>
    </source>
</evidence>
<feature type="region of interest" description="Disordered" evidence="1">
    <location>
        <begin position="852"/>
        <end position="892"/>
    </location>
</feature>
<dbReference type="Proteomes" id="UP001150941">
    <property type="component" value="Unassembled WGS sequence"/>
</dbReference>
<organism evidence="2 3">
    <name type="scientific">Penicillium chermesinum</name>
    <dbReference type="NCBI Taxonomy" id="63820"/>
    <lineage>
        <taxon>Eukaryota</taxon>
        <taxon>Fungi</taxon>
        <taxon>Dikarya</taxon>
        <taxon>Ascomycota</taxon>
        <taxon>Pezizomycotina</taxon>
        <taxon>Eurotiomycetes</taxon>
        <taxon>Eurotiomycetidae</taxon>
        <taxon>Eurotiales</taxon>
        <taxon>Aspergillaceae</taxon>
        <taxon>Penicillium</taxon>
    </lineage>
</organism>
<dbReference type="RefSeq" id="XP_058332866.1">
    <property type="nucleotide sequence ID" value="XM_058473863.1"/>
</dbReference>
<keyword evidence="3" id="KW-1185">Reference proteome</keyword>
<accession>A0A9W9TSW0</accession>
<protein>
    <submittedName>
        <fullName evidence="2">Uncharacterized protein</fullName>
    </submittedName>
</protein>
<sequence length="892" mass="99651">MDDILPTAKWANRMLRPLTSIYRRLEKHQETLTIINAESARRSRSRTPEGVAAVISQPIPAVESLSASGSDADEEDPVWIPGKKPDQRRVKHKYSARGRGKAGKRRTRLSIQSPETSRTLPGAIELATPVITGKRWELPPSAQSQRSASREPKALHNQRQQQVFRDRYSLHRSPWQELLDASGDPGFGDIVHNLDRILQNFLNNTRIAKNTDDNPPKRNSGARSLLSMVMRRLPEFLAAEQELELYYAPHGKGWRPLREAVRAQGMFLVTSMIKNGWLTDSIACALIENCKWNDHDACETLLSTFLSTRTSYPPPPSLRPSLDLHPLGDPMRALRKYSSHNSSPRSFIFKELSKLLQRGVLPPEWMATKLWNHWMTRATVSFSREDGDSATASRLIEAVLLRASRSLPLSTSPSMEANPQTPDQFTRALSVSSIERFDNARMCPVPVEDALSNHVISLLAALCGMHISRSRSSDYEEAKGTRAGHILGYLSFRVEENIEKQSPSAIADLTSHELFRRSCIILANCLVLCSDAILADNHEFALESAPGLEECSNIVASRPDLVKELALFMKQTFRCYSSASDSEQPNNTGSDIREMISMLPHVADGASVGLCRLWSRVAVDAAMEFAETTGEPEDHLWAMEIQETVNAIQDRTESNSACAGEAQPPCPRKGLFRWEESIGEWVARTPALKTSQLFPDKGGQMPTAPRRAPYVPNSIDSSSTEPEHSDHSASSLTSSPSIGPGTKRDFQESECSPTRPAKRRREAPIIVVKRDEGSTSRPRSARAESKSPSLEPVLPSRRILRDLSNRKRSQPDSTIMKPSRIEVVIINQKRPADEKPIRSAREVVETEIHRTVERRRPGRPPVSRVATESRAPQRRSVIPCSEDDSEDELSFI</sequence>
<dbReference type="OrthoDB" id="4159838at2759"/>
<feature type="compositionally biased region" description="Basic residues" evidence="1">
    <location>
        <begin position="89"/>
        <end position="108"/>
    </location>
</feature>
<feature type="region of interest" description="Disordered" evidence="1">
    <location>
        <begin position="134"/>
        <end position="162"/>
    </location>
</feature>
<reference evidence="2" key="2">
    <citation type="journal article" date="2023" name="IMA Fungus">
        <title>Comparative genomic study of the Penicillium genus elucidates a diverse pangenome and 15 lateral gene transfer events.</title>
        <authorList>
            <person name="Petersen C."/>
            <person name="Sorensen T."/>
            <person name="Nielsen M.R."/>
            <person name="Sondergaard T.E."/>
            <person name="Sorensen J.L."/>
            <person name="Fitzpatrick D.A."/>
            <person name="Frisvad J.C."/>
            <person name="Nielsen K.L."/>
        </authorList>
    </citation>
    <scope>NUCLEOTIDE SEQUENCE</scope>
    <source>
        <strain evidence="2">IBT 19713</strain>
    </source>
</reference>
<dbReference type="GeneID" id="83201166"/>
<evidence type="ECO:0000313" key="3">
    <source>
        <dbReference type="Proteomes" id="UP001150941"/>
    </source>
</evidence>
<comment type="caution">
    <text evidence="2">The sequence shown here is derived from an EMBL/GenBank/DDBJ whole genome shotgun (WGS) entry which is preliminary data.</text>
</comment>
<dbReference type="AlphaFoldDB" id="A0A9W9TSW0"/>
<feature type="compositionally biased region" description="Acidic residues" evidence="1">
    <location>
        <begin position="881"/>
        <end position="892"/>
    </location>
</feature>
<feature type="region of interest" description="Disordered" evidence="1">
    <location>
        <begin position="62"/>
        <end position="116"/>
    </location>
</feature>
<feature type="compositionally biased region" description="Low complexity" evidence="1">
    <location>
        <begin position="728"/>
        <end position="737"/>
    </location>
</feature>
<feature type="region of interest" description="Disordered" evidence="1">
    <location>
        <begin position="689"/>
        <end position="813"/>
    </location>
</feature>
<dbReference type="EMBL" id="JAPQKS010000003">
    <property type="protein sequence ID" value="KAJ5239947.1"/>
    <property type="molecule type" value="Genomic_DNA"/>
</dbReference>
<evidence type="ECO:0000313" key="2">
    <source>
        <dbReference type="EMBL" id="KAJ5239947.1"/>
    </source>
</evidence>